<evidence type="ECO:0000256" key="1">
    <source>
        <dbReference type="ARBA" id="ARBA00007912"/>
    </source>
</evidence>
<comment type="caution">
    <text evidence="5">The sequence shown here is derived from an EMBL/GenBank/DDBJ whole genome shotgun (WGS) entry which is preliminary data.</text>
</comment>
<keyword evidence="6" id="KW-1185">Reference proteome</keyword>
<dbReference type="InterPro" id="IPR057985">
    <property type="entry name" value="TPR_PSMD3_N"/>
</dbReference>
<dbReference type="GO" id="GO:0006511">
    <property type="term" value="P:ubiquitin-dependent protein catabolic process"/>
    <property type="evidence" value="ECO:0007669"/>
    <property type="project" value="TreeGrafter"/>
</dbReference>
<dbReference type="SMART" id="SM00753">
    <property type="entry name" value="PAM"/>
    <property type="match status" value="1"/>
</dbReference>
<dbReference type="InterPro" id="IPR013586">
    <property type="entry name" value="PSMD3_C"/>
</dbReference>
<sequence>MVKESASKDVDMADETLAAQPSQQKKVNKTFASELDKCLDLIHKGVSLSEMSYIMRALKEFTFLRKTFSSDNTTKTLSLFLSSEQASDSKWKYPISLAINSLEGNSTASNEDTKLQPPHPESVAFVLSLVLAHLLDTEDYKNGNSLSDSLIPILPNFYQSTSDPIFALIYSFHSRFYELQNKLQDVRPMLIPALQTALLNKTTETLAVLINLLLRNYIHYKLYDQAAKLAAKISFPETASNNQIARYFYYMGNLEAIELNYSLSHQHLQDAARKVPINAATVGFQQHVHKLLVIVALLMGEIPERSLFKNPFLKKSLAPFFELVLAVRTGELATFQQVVTKHKKKLIKNNLMTLVLRLRHNVIKAGIRSICTSYKRISLRDICIKLHLDSEEDAEYIISKAIKDGVVDAVIDHENGFVQTNEIVDAYSTTRPQDMFNQRIDFCLSLYNSTVKAMRFPPTLKENSSGLTASLDELDLEDQILLCIMSI</sequence>
<reference evidence="5 6" key="1">
    <citation type="journal article" date="2018" name="MBio">
        <title>Comparative Genomics Reveals the Core Gene Toolbox for the Fungus-Insect Symbiosis.</title>
        <authorList>
            <person name="Wang Y."/>
            <person name="Stata M."/>
            <person name="Wang W."/>
            <person name="Stajich J.E."/>
            <person name="White M.M."/>
            <person name="Moncalvo J.M."/>
        </authorList>
    </citation>
    <scope>NUCLEOTIDE SEQUENCE [LARGE SCALE GENOMIC DNA]</scope>
    <source>
        <strain evidence="5 6">SC-DP-2</strain>
    </source>
</reference>
<keyword evidence="2" id="KW-0647">Proteasome</keyword>
<feature type="compositionally biased region" description="Basic and acidic residues" evidence="3">
    <location>
        <begin position="1"/>
        <end position="11"/>
    </location>
</feature>
<dbReference type="OrthoDB" id="1713558at2759"/>
<organism evidence="5 6">
    <name type="scientific">Smittium megazygosporum</name>
    <dbReference type="NCBI Taxonomy" id="133381"/>
    <lineage>
        <taxon>Eukaryota</taxon>
        <taxon>Fungi</taxon>
        <taxon>Fungi incertae sedis</taxon>
        <taxon>Zoopagomycota</taxon>
        <taxon>Kickxellomycotina</taxon>
        <taxon>Harpellomycetes</taxon>
        <taxon>Harpellales</taxon>
        <taxon>Legeriomycetaceae</taxon>
        <taxon>Smittium</taxon>
    </lineage>
</organism>
<accession>A0A2T9Y2X6</accession>
<dbReference type="SMART" id="SM00088">
    <property type="entry name" value="PINT"/>
    <property type="match status" value="1"/>
</dbReference>
<dbReference type="Gene3D" id="1.25.40.570">
    <property type="match status" value="1"/>
</dbReference>
<dbReference type="Pfam" id="PF25573">
    <property type="entry name" value="TPR_PSMD3_N"/>
    <property type="match status" value="1"/>
</dbReference>
<comment type="similarity">
    <text evidence="1">Belongs to the proteasome subunit S3 family.</text>
</comment>
<dbReference type="InterPro" id="IPR036390">
    <property type="entry name" value="WH_DNA-bd_sf"/>
</dbReference>
<dbReference type="GO" id="GO:0030234">
    <property type="term" value="F:enzyme regulator activity"/>
    <property type="evidence" value="ECO:0007669"/>
    <property type="project" value="InterPro"/>
</dbReference>
<proteinExistence type="inferred from homology"/>
<protein>
    <recommendedName>
        <fullName evidence="4">PCI domain-containing protein</fullName>
    </recommendedName>
</protein>
<feature type="region of interest" description="Disordered" evidence="3">
    <location>
        <begin position="1"/>
        <end position="23"/>
    </location>
</feature>
<dbReference type="PANTHER" id="PTHR10758">
    <property type="entry name" value="26S PROTEASOME NON-ATPASE REGULATORY SUBUNIT 3/COP9 SIGNALOSOME COMPLEX SUBUNIT 3"/>
    <property type="match status" value="1"/>
</dbReference>
<evidence type="ECO:0000256" key="3">
    <source>
        <dbReference type="SAM" id="MobiDB-lite"/>
    </source>
</evidence>
<feature type="domain" description="PCI" evidence="4">
    <location>
        <begin position="245"/>
        <end position="425"/>
    </location>
</feature>
<evidence type="ECO:0000313" key="5">
    <source>
        <dbReference type="EMBL" id="PVU86614.1"/>
    </source>
</evidence>
<evidence type="ECO:0000259" key="4">
    <source>
        <dbReference type="PROSITE" id="PS50250"/>
    </source>
</evidence>
<dbReference type="Pfam" id="PF08375">
    <property type="entry name" value="Rpn3_C"/>
    <property type="match status" value="1"/>
</dbReference>
<dbReference type="EMBL" id="MBFS01003449">
    <property type="protein sequence ID" value="PVU86614.1"/>
    <property type="molecule type" value="Genomic_DNA"/>
</dbReference>
<dbReference type="SUPFAM" id="SSF46785">
    <property type="entry name" value="Winged helix' DNA-binding domain"/>
    <property type="match status" value="1"/>
</dbReference>
<dbReference type="GO" id="GO:0008541">
    <property type="term" value="C:proteasome regulatory particle, lid subcomplex"/>
    <property type="evidence" value="ECO:0007669"/>
    <property type="project" value="TreeGrafter"/>
</dbReference>
<dbReference type="GO" id="GO:0042176">
    <property type="term" value="P:regulation of protein catabolic process"/>
    <property type="evidence" value="ECO:0007669"/>
    <property type="project" value="InterPro"/>
</dbReference>
<dbReference type="InterPro" id="IPR000717">
    <property type="entry name" value="PCI_dom"/>
</dbReference>
<dbReference type="Pfam" id="PF01399">
    <property type="entry name" value="PCI"/>
    <property type="match status" value="1"/>
</dbReference>
<evidence type="ECO:0000313" key="6">
    <source>
        <dbReference type="Proteomes" id="UP000245609"/>
    </source>
</evidence>
<dbReference type="PROSITE" id="PS50250">
    <property type="entry name" value="PCI"/>
    <property type="match status" value="1"/>
</dbReference>
<evidence type="ECO:0000256" key="2">
    <source>
        <dbReference type="ARBA" id="ARBA00022942"/>
    </source>
</evidence>
<gene>
    <name evidence="5" type="ORF">BB560_006650</name>
</gene>
<name>A0A2T9Y2X6_9FUNG</name>
<dbReference type="InterPro" id="IPR050756">
    <property type="entry name" value="CSN3"/>
</dbReference>
<dbReference type="PANTHER" id="PTHR10758:SF2">
    <property type="entry name" value="26S PROTEASOME NON-ATPASE REGULATORY SUBUNIT 3"/>
    <property type="match status" value="1"/>
</dbReference>
<dbReference type="AlphaFoldDB" id="A0A2T9Y2X6"/>
<dbReference type="STRING" id="133381.A0A2T9Y2X6"/>
<dbReference type="Proteomes" id="UP000245609">
    <property type="component" value="Unassembled WGS sequence"/>
</dbReference>